<protein>
    <submittedName>
        <fullName evidence="1">Uncharacterized protein</fullName>
    </submittedName>
</protein>
<sequence length="755" mass="82758">MANEVNSPDSPGHLWSLPVLLQAAARGKPSGCEDELNTDNEQELLQKGRRAAKEPRVTCQAKELNTDNEAELLRRVQTVPKEEACYKEVVQKNPSESLGQLVHFAEGLCRHPPVIGRSHERLGSVLSPPVLEPTTIEAAEASAEESASVSGESAKGQSIGDPEVGCANHEPDQCKGNDMEGAEASNASGNAASPINEARGKFISQMARGDLSKEVPPFPALSPDQAKFTNEAGVEGYSETVSEISGNHSLDLCFLRRADCRFTQAGAAWFCGMRAGYIDFECYTAEVCGRERSFLQQIFEAVDDSIDAVWNARGARERERASDDFPLLLANLSTHLRIYHFQLKEKGCIDTLDGRAVILELLSRLVEVLDTLAPLEGGHAATAVPCLRELACDALNEALGSRGFLPLCISYITESTMDIFGRDLALELSMHALMAIQLSLLWFPPTRITLPEETFIDMEGYECVLSVAADLITQFEEEPWDFLGLERLALAMDILRIGMRSNAGIDHVCAQSDASEAPTVAPLALRALQTLAFTALEDRESKAALAALPAAVRIMGALIHVTPIARAMNLGFVVQALRQALQCRPLSLPLAVAFRDLVLRERPRHWFSQGQEAARVRGDFYRYLHSENVLNELAIAATDRVEELMDSLQKKRQGGTGPNYVPCRNVVPCGTREMAVESLEEAVIIGAYYDCVEAAVLAVYGKTSRVEEMVELQELRSSLRSAGPISPLESMRRHFQRCFALPTCGAPTREPRLRR</sequence>
<proteinExistence type="predicted"/>
<evidence type="ECO:0000313" key="1">
    <source>
        <dbReference type="EMBL" id="CAK9054677.1"/>
    </source>
</evidence>
<keyword evidence="2" id="KW-1185">Reference proteome</keyword>
<evidence type="ECO:0000313" key="2">
    <source>
        <dbReference type="Proteomes" id="UP001642484"/>
    </source>
</evidence>
<accession>A0ABP0MVG9</accession>
<dbReference type="Proteomes" id="UP001642484">
    <property type="component" value="Unassembled WGS sequence"/>
</dbReference>
<organism evidence="1 2">
    <name type="scientific">Durusdinium trenchii</name>
    <dbReference type="NCBI Taxonomy" id="1381693"/>
    <lineage>
        <taxon>Eukaryota</taxon>
        <taxon>Sar</taxon>
        <taxon>Alveolata</taxon>
        <taxon>Dinophyceae</taxon>
        <taxon>Suessiales</taxon>
        <taxon>Symbiodiniaceae</taxon>
        <taxon>Durusdinium</taxon>
    </lineage>
</organism>
<comment type="caution">
    <text evidence="1">The sequence shown here is derived from an EMBL/GenBank/DDBJ whole genome shotgun (WGS) entry which is preliminary data.</text>
</comment>
<name>A0ABP0MVG9_9DINO</name>
<dbReference type="EMBL" id="CAXAMN010019635">
    <property type="protein sequence ID" value="CAK9054677.1"/>
    <property type="molecule type" value="Genomic_DNA"/>
</dbReference>
<reference evidence="1 2" key="1">
    <citation type="submission" date="2024-02" db="EMBL/GenBank/DDBJ databases">
        <authorList>
            <person name="Chen Y."/>
            <person name="Shah S."/>
            <person name="Dougan E. K."/>
            <person name="Thang M."/>
            <person name="Chan C."/>
        </authorList>
    </citation>
    <scope>NUCLEOTIDE SEQUENCE [LARGE SCALE GENOMIC DNA]</scope>
</reference>
<gene>
    <name evidence="1" type="ORF">CCMP2556_LOCUS27319</name>
</gene>